<accession>A0A9P4NTZ4</accession>
<reference evidence="2" key="1">
    <citation type="journal article" date="2020" name="Stud. Mycol.">
        <title>101 Dothideomycetes genomes: a test case for predicting lifestyles and emergence of pathogens.</title>
        <authorList>
            <person name="Haridas S."/>
            <person name="Albert R."/>
            <person name="Binder M."/>
            <person name="Bloem J."/>
            <person name="Labutti K."/>
            <person name="Salamov A."/>
            <person name="Andreopoulos B."/>
            <person name="Baker S."/>
            <person name="Barry K."/>
            <person name="Bills G."/>
            <person name="Bluhm B."/>
            <person name="Cannon C."/>
            <person name="Castanera R."/>
            <person name="Culley D."/>
            <person name="Daum C."/>
            <person name="Ezra D."/>
            <person name="Gonzalez J."/>
            <person name="Henrissat B."/>
            <person name="Kuo A."/>
            <person name="Liang C."/>
            <person name="Lipzen A."/>
            <person name="Lutzoni F."/>
            <person name="Magnuson J."/>
            <person name="Mondo S."/>
            <person name="Nolan M."/>
            <person name="Ohm R."/>
            <person name="Pangilinan J."/>
            <person name="Park H.-J."/>
            <person name="Ramirez L."/>
            <person name="Alfaro M."/>
            <person name="Sun H."/>
            <person name="Tritt A."/>
            <person name="Yoshinaga Y."/>
            <person name="Zwiers L.-H."/>
            <person name="Turgeon B."/>
            <person name="Goodwin S."/>
            <person name="Spatafora J."/>
            <person name="Crous P."/>
            <person name="Grigoriev I."/>
        </authorList>
    </citation>
    <scope>NUCLEOTIDE SEQUENCE</scope>
    <source>
        <strain evidence="2">CBS 130266</strain>
    </source>
</reference>
<sequence>MLLIAGNSKKADDAKGYDIKEDELTMFEYRTLWPVSVSLAIAVGSMTAQALMDKSLDTPGTLIINSRYSRLSARAIYVIINLCLPLVVNLHKFSILVLGAFCLHWSYNGNSLPARRGVVA</sequence>
<feature type="transmembrane region" description="Helical" evidence="1">
    <location>
        <begin position="73"/>
        <end position="106"/>
    </location>
</feature>
<protein>
    <submittedName>
        <fullName evidence="2">Uncharacterized protein</fullName>
    </submittedName>
</protein>
<dbReference type="OrthoDB" id="191995at2759"/>
<comment type="caution">
    <text evidence="2">The sequence shown here is derived from an EMBL/GenBank/DDBJ whole genome shotgun (WGS) entry which is preliminary data.</text>
</comment>
<name>A0A9P4NTZ4_9PEZI</name>
<proteinExistence type="predicted"/>
<keyword evidence="1" id="KW-1133">Transmembrane helix</keyword>
<dbReference type="EMBL" id="MU007033">
    <property type="protein sequence ID" value="KAF2431249.1"/>
    <property type="molecule type" value="Genomic_DNA"/>
</dbReference>
<keyword evidence="3" id="KW-1185">Reference proteome</keyword>
<gene>
    <name evidence="2" type="ORF">EJ08DRAFT_193307</name>
</gene>
<organism evidence="2 3">
    <name type="scientific">Tothia fuscella</name>
    <dbReference type="NCBI Taxonomy" id="1048955"/>
    <lineage>
        <taxon>Eukaryota</taxon>
        <taxon>Fungi</taxon>
        <taxon>Dikarya</taxon>
        <taxon>Ascomycota</taxon>
        <taxon>Pezizomycotina</taxon>
        <taxon>Dothideomycetes</taxon>
        <taxon>Pleosporomycetidae</taxon>
        <taxon>Venturiales</taxon>
        <taxon>Cylindrosympodiaceae</taxon>
        <taxon>Tothia</taxon>
    </lineage>
</organism>
<evidence type="ECO:0000313" key="2">
    <source>
        <dbReference type="EMBL" id="KAF2431249.1"/>
    </source>
</evidence>
<keyword evidence="1" id="KW-0812">Transmembrane</keyword>
<dbReference type="Proteomes" id="UP000800235">
    <property type="component" value="Unassembled WGS sequence"/>
</dbReference>
<evidence type="ECO:0000313" key="3">
    <source>
        <dbReference type="Proteomes" id="UP000800235"/>
    </source>
</evidence>
<dbReference type="AlphaFoldDB" id="A0A9P4NTZ4"/>
<keyword evidence="1" id="KW-0472">Membrane</keyword>
<evidence type="ECO:0000256" key="1">
    <source>
        <dbReference type="SAM" id="Phobius"/>
    </source>
</evidence>